<protein>
    <recommendedName>
        <fullName evidence="2">GIR1-like zinc ribbon domain-containing protein</fullName>
    </recommendedName>
</protein>
<dbReference type="PANTHER" id="PTHR14791:SF29">
    <property type="entry name" value="PROTEIN KIBRA"/>
    <property type="match status" value="1"/>
</dbReference>
<evidence type="ECO:0000259" key="2">
    <source>
        <dbReference type="Pfam" id="PF24747"/>
    </source>
</evidence>
<gene>
    <name evidence="3" type="ORF">QJS04_geneDACA020896</name>
</gene>
<dbReference type="Gene3D" id="2.20.70.10">
    <property type="match status" value="1"/>
</dbReference>
<dbReference type="Proteomes" id="UP001179952">
    <property type="component" value="Unassembled WGS sequence"/>
</dbReference>
<dbReference type="InterPro" id="IPR051105">
    <property type="entry name" value="WWC/KIBRA_Hippo_Reg"/>
</dbReference>
<dbReference type="AlphaFoldDB" id="A0AAV9B5X5"/>
<feature type="domain" description="GIR1-like zinc ribbon" evidence="2">
    <location>
        <begin position="145"/>
        <end position="169"/>
    </location>
</feature>
<proteinExistence type="predicted"/>
<organism evidence="3 4">
    <name type="scientific">Acorus gramineus</name>
    <name type="common">Dwarf sweet flag</name>
    <dbReference type="NCBI Taxonomy" id="55184"/>
    <lineage>
        <taxon>Eukaryota</taxon>
        <taxon>Viridiplantae</taxon>
        <taxon>Streptophyta</taxon>
        <taxon>Embryophyta</taxon>
        <taxon>Tracheophyta</taxon>
        <taxon>Spermatophyta</taxon>
        <taxon>Magnoliopsida</taxon>
        <taxon>Liliopsida</taxon>
        <taxon>Acoraceae</taxon>
        <taxon>Acorus</taxon>
    </lineage>
</organism>
<sequence>MAACRAFVKRFMSGGGGGGGGEAEEVVGDKVVDLRSDEALPYGWQQLLDIKTGEISYINRITGTRTTDDPRNPTREDRSEVINSYPNLEPPPPPEDDDDDDEDEDEDEEMYYEGLSESEASSFTSSCITREDPNPTFVDERVPLIVAGCNRCFMYHMLPRSAGECPKCGGGLVFFDRSGGVL</sequence>
<reference evidence="3" key="1">
    <citation type="journal article" date="2023" name="Nat. Commun.">
        <title>Diploid and tetraploid genomes of Acorus and the evolution of monocots.</title>
        <authorList>
            <person name="Ma L."/>
            <person name="Liu K.W."/>
            <person name="Li Z."/>
            <person name="Hsiao Y.Y."/>
            <person name="Qi Y."/>
            <person name="Fu T."/>
            <person name="Tang G.D."/>
            <person name="Zhang D."/>
            <person name="Sun W.H."/>
            <person name="Liu D.K."/>
            <person name="Li Y."/>
            <person name="Chen G.Z."/>
            <person name="Liu X.D."/>
            <person name="Liao X.Y."/>
            <person name="Jiang Y.T."/>
            <person name="Yu X."/>
            <person name="Hao Y."/>
            <person name="Huang J."/>
            <person name="Zhao X.W."/>
            <person name="Ke S."/>
            <person name="Chen Y.Y."/>
            <person name="Wu W.L."/>
            <person name="Hsu J.L."/>
            <person name="Lin Y.F."/>
            <person name="Huang M.D."/>
            <person name="Li C.Y."/>
            <person name="Huang L."/>
            <person name="Wang Z.W."/>
            <person name="Zhao X."/>
            <person name="Zhong W.Y."/>
            <person name="Peng D.H."/>
            <person name="Ahmad S."/>
            <person name="Lan S."/>
            <person name="Zhang J.S."/>
            <person name="Tsai W.C."/>
            <person name="Van de Peer Y."/>
            <person name="Liu Z.J."/>
        </authorList>
    </citation>
    <scope>NUCLEOTIDE SEQUENCE</scope>
    <source>
        <strain evidence="3">SCP</strain>
    </source>
</reference>
<name>A0AAV9B5X5_ACOGR</name>
<feature type="compositionally biased region" description="Acidic residues" evidence="1">
    <location>
        <begin position="94"/>
        <end position="111"/>
    </location>
</feature>
<dbReference type="InterPro" id="IPR036020">
    <property type="entry name" value="WW_dom_sf"/>
</dbReference>
<comment type="caution">
    <text evidence="3">The sequence shown here is derived from an EMBL/GenBank/DDBJ whole genome shotgun (WGS) entry which is preliminary data.</text>
</comment>
<dbReference type="Pfam" id="PF24747">
    <property type="entry name" value="Zn-ribbon_GIR1"/>
    <property type="match status" value="1"/>
</dbReference>
<reference evidence="3" key="2">
    <citation type="submission" date="2023-06" db="EMBL/GenBank/DDBJ databases">
        <authorList>
            <person name="Ma L."/>
            <person name="Liu K.-W."/>
            <person name="Li Z."/>
            <person name="Hsiao Y.-Y."/>
            <person name="Qi Y."/>
            <person name="Fu T."/>
            <person name="Tang G."/>
            <person name="Zhang D."/>
            <person name="Sun W.-H."/>
            <person name="Liu D.-K."/>
            <person name="Li Y."/>
            <person name="Chen G.-Z."/>
            <person name="Liu X.-D."/>
            <person name="Liao X.-Y."/>
            <person name="Jiang Y.-T."/>
            <person name="Yu X."/>
            <person name="Hao Y."/>
            <person name="Huang J."/>
            <person name="Zhao X.-W."/>
            <person name="Ke S."/>
            <person name="Chen Y.-Y."/>
            <person name="Wu W.-L."/>
            <person name="Hsu J.-L."/>
            <person name="Lin Y.-F."/>
            <person name="Huang M.-D."/>
            <person name="Li C.-Y."/>
            <person name="Huang L."/>
            <person name="Wang Z.-W."/>
            <person name="Zhao X."/>
            <person name="Zhong W.-Y."/>
            <person name="Peng D.-H."/>
            <person name="Ahmad S."/>
            <person name="Lan S."/>
            <person name="Zhang J.-S."/>
            <person name="Tsai W.-C."/>
            <person name="Van De Peer Y."/>
            <person name="Liu Z.-J."/>
        </authorList>
    </citation>
    <scope>NUCLEOTIDE SEQUENCE</scope>
    <source>
        <strain evidence="3">SCP</strain>
        <tissue evidence="3">Leaves</tissue>
    </source>
</reference>
<dbReference type="EMBL" id="JAUJYN010000005">
    <property type="protein sequence ID" value="KAK1271932.1"/>
    <property type="molecule type" value="Genomic_DNA"/>
</dbReference>
<feature type="compositionally biased region" description="Basic and acidic residues" evidence="1">
    <location>
        <begin position="66"/>
        <end position="80"/>
    </location>
</feature>
<evidence type="ECO:0000313" key="3">
    <source>
        <dbReference type="EMBL" id="KAK1271932.1"/>
    </source>
</evidence>
<dbReference type="InterPro" id="IPR056440">
    <property type="entry name" value="Zn-ribbon_GIR1"/>
</dbReference>
<evidence type="ECO:0000256" key="1">
    <source>
        <dbReference type="SAM" id="MobiDB-lite"/>
    </source>
</evidence>
<dbReference type="SUPFAM" id="SSF51045">
    <property type="entry name" value="WW domain"/>
    <property type="match status" value="1"/>
</dbReference>
<dbReference type="PANTHER" id="PTHR14791">
    <property type="entry name" value="BOMB/KIRA PROTEINS"/>
    <property type="match status" value="1"/>
</dbReference>
<accession>A0AAV9B5X5</accession>
<evidence type="ECO:0000313" key="4">
    <source>
        <dbReference type="Proteomes" id="UP001179952"/>
    </source>
</evidence>
<feature type="region of interest" description="Disordered" evidence="1">
    <location>
        <begin position="61"/>
        <end position="116"/>
    </location>
</feature>
<keyword evidence="4" id="KW-1185">Reference proteome</keyword>